<dbReference type="EMBL" id="CAEZZS010000025">
    <property type="protein sequence ID" value="CAB4776489.1"/>
    <property type="molecule type" value="Genomic_DNA"/>
</dbReference>
<sequence>MIINDAKMTRIKLAKVALVLLFTSLCSPAMAAANLQANSNPVPGTSATWLETLNYYRIASGVPPVKELKAFSEAAKKHAIYVGKTPEKYFTGVYANKHKENPDSPYATEAGITDGAGQIAWSSSDSAANSVHQLMGAPIHTIGFLRENLETTGYGFSPEDGKDSFVHTFSTLSGLSKEKRSKVILFPGDGSTVKLNSFDGNEVPEPRESCAGDWKSFHGLAIIASLLKEPHKNLKATLTTPDEVTFDDRENLCVVTENNFKTTDEAYGGALGPILANDHMVIMFARNPLSYGLHTAKITQPGQKDITWSFNVLTPPLATRSTVSKNGKSIEWRNIRSITEDPVLGYTIKVKDQVTQKVDEFTTTEESKSYASFNLGNDLQSKLFCVSVETRLFSIAESSCFYGPGIETQQTLKASYPWVGDYAYLKDKITLYSNYKVDHTFTISTPSACTAKMNKIGQVEVIGKTTKDCIVTISNEGLFGVAAATKKFTLNFVDKAKSNTTITCIKNGIQRGFVGYKPKCPEGYKQI</sequence>
<reference evidence="4" key="1">
    <citation type="submission" date="2020-05" db="EMBL/GenBank/DDBJ databases">
        <authorList>
            <person name="Chiriac C."/>
            <person name="Salcher M."/>
            <person name="Ghai R."/>
            <person name="Kavagutti S V."/>
        </authorList>
    </citation>
    <scope>NUCLEOTIDE SEQUENCE</scope>
</reference>
<dbReference type="InterPro" id="IPR035940">
    <property type="entry name" value="CAP_sf"/>
</dbReference>
<name>A0A6J6VYK8_9ZZZZ</name>
<evidence type="ECO:0000313" key="3">
    <source>
        <dbReference type="EMBL" id="CAB4680072.1"/>
    </source>
</evidence>
<dbReference type="Gene3D" id="3.40.33.10">
    <property type="entry name" value="CAP"/>
    <property type="match status" value="1"/>
</dbReference>
<dbReference type="EMBL" id="CAEZUJ010000017">
    <property type="protein sequence ID" value="CAB4598135.1"/>
    <property type="molecule type" value="Genomic_DNA"/>
</dbReference>
<evidence type="ECO:0000313" key="2">
    <source>
        <dbReference type="EMBL" id="CAB4598135.1"/>
    </source>
</evidence>
<dbReference type="InterPro" id="IPR014044">
    <property type="entry name" value="CAP_dom"/>
</dbReference>
<gene>
    <name evidence="2" type="ORF">UFOPK1811_00606</name>
    <name evidence="3" type="ORF">UFOPK2360_00476</name>
    <name evidence="4" type="ORF">UFOPK2922_00690</name>
</gene>
<feature type="domain" description="SCP" evidence="1">
    <location>
        <begin position="50"/>
        <end position="166"/>
    </location>
</feature>
<protein>
    <submittedName>
        <fullName evidence="4">Unannotated protein</fullName>
    </submittedName>
</protein>
<accession>A0A6J6VYK8</accession>
<proteinExistence type="predicted"/>
<evidence type="ECO:0000313" key="4">
    <source>
        <dbReference type="EMBL" id="CAB4776489.1"/>
    </source>
</evidence>
<dbReference type="EMBL" id="CAEZXH010000019">
    <property type="protein sequence ID" value="CAB4680072.1"/>
    <property type="molecule type" value="Genomic_DNA"/>
</dbReference>
<dbReference type="AlphaFoldDB" id="A0A6J6VYK8"/>
<organism evidence="4">
    <name type="scientific">freshwater metagenome</name>
    <dbReference type="NCBI Taxonomy" id="449393"/>
    <lineage>
        <taxon>unclassified sequences</taxon>
        <taxon>metagenomes</taxon>
        <taxon>ecological metagenomes</taxon>
    </lineage>
</organism>
<dbReference type="Pfam" id="PF00188">
    <property type="entry name" value="CAP"/>
    <property type="match status" value="1"/>
</dbReference>
<evidence type="ECO:0000259" key="1">
    <source>
        <dbReference type="Pfam" id="PF00188"/>
    </source>
</evidence>